<dbReference type="EMBL" id="KV460227">
    <property type="protein sequence ID" value="OBT96595.1"/>
    <property type="molecule type" value="Genomic_DNA"/>
</dbReference>
<dbReference type="PANTHER" id="PTHR37994:SF4">
    <property type="entry name" value="ER TRANSPORTER 6TM N-TERMINAL DOMAIN-CONTAINING PROTEIN-RELATED"/>
    <property type="match status" value="1"/>
</dbReference>
<dbReference type="InterPro" id="IPR049453">
    <property type="entry name" value="Memb_transporter_dom"/>
</dbReference>
<feature type="region of interest" description="Disordered" evidence="5">
    <location>
        <begin position="1"/>
        <end position="56"/>
    </location>
</feature>
<feature type="transmembrane region" description="Helical" evidence="6">
    <location>
        <begin position="822"/>
        <end position="848"/>
    </location>
</feature>
<feature type="transmembrane region" description="Helical" evidence="6">
    <location>
        <begin position="731"/>
        <end position="754"/>
    </location>
</feature>
<feature type="transmembrane region" description="Helical" evidence="6">
    <location>
        <begin position="706"/>
        <end position="724"/>
    </location>
</feature>
<feature type="compositionally biased region" description="Polar residues" evidence="5">
    <location>
        <begin position="21"/>
        <end position="54"/>
    </location>
</feature>
<reference evidence="10" key="2">
    <citation type="journal article" date="2018" name="Nat. Commun.">
        <title>Extreme sensitivity to ultraviolet light in the fungal pathogen causing white-nose syndrome of bats.</title>
        <authorList>
            <person name="Palmer J.M."/>
            <person name="Drees K.P."/>
            <person name="Foster J.T."/>
            <person name="Lindner D.L."/>
        </authorList>
    </citation>
    <scope>NUCLEOTIDE SEQUENCE [LARGE SCALE GENOMIC DNA]</scope>
    <source>
        <strain evidence="10">UAMH 10579</strain>
    </source>
</reference>
<proteinExistence type="predicted"/>
<protein>
    <recommendedName>
        <fullName evidence="11">ER transporter 6TM N-terminal domain-containing protein</fullName>
    </recommendedName>
</protein>
<evidence type="ECO:0008006" key="11">
    <source>
        <dbReference type="Google" id="ProtNLM"/>
    </source>
</evidence>
<sequence length="1086" mass="119810">MASPTPELHNNGRNNNPRINLESSPGSLRANNNACLDSRNSPTPLVNNETNSHPTPAPSIFKRAWSKLGIDRTVAALVFKGALAPLIATAIYQSKSVAEIYVNFGYLIIVVSILAVPILPRGKFMMNMSISVLLTCLAMAMVLLGQYAGIKARQNTTPAGALPDIALGYNSSAAAVNAIFLMFNLFGINTLRAARPAFSIPAVGYNIFVLLGFTYGPQMATITSSLRFSKELFYSFLTGQAIGSGVSLLIFPISSRKVFFGEAAGFLQSCRGLLKSQVAFVEALEYSQMECAPHPNTRLASGGVSETDHADDNQTEESENTRLYNQRASSLKASSAALLALAGKLRDDVVFAKREIAFGHFQSNHIHEMHRLFMDILIPIVGFSTITDISERLNYRFCTDTEWTEELDSAAPTQTQGSWRRGESESVEWRELIRPLHASLKPFVQVLDDSILHILILLKFVPNPNKTKSKPKKPTDGAGREGASFNQDIEKGLNPGDIGFGDYLDKTIDSYRAERTENLKTWAADRGLSCIFRDSQERAHLPPNPDQGMDGRHGGSRDSRFSERIHLIFYMEYLMYSISKRILAVVRCAESRATDGTLERRQFIFPSLKTVTKLVKGLIDGEDSNPGIYKTGGVGADVQTVSLGHSLQTPKDPEHLPPKGSWQAFGDRLRVIPKFFGSDPSKFGARVTIASMSIAIMAYLHQTHMFFIEQRVVWGIVIICLGMNPTTGSAVFALITNLGTTVLATVAAFINWYIVGQKTAGIIVFLFLFLMVYFYFLVKYPRFLVAIASGAITHVLIVGYELQVRVEGIKAATSTGQAFYEIYLLAPYRLLAVGGGVIVAYIFTIFPVPITEASVLRRDLGTSLFLLANYVNSTTSTVDNRLQDKEGDMSLPSSPGRRLEKSRQDLLQKQFALQNSMRRNLSFMDWGPNFGGEFPKEMYTLIIDEVQNIINYLAVISFASETFIAARRESPSPVWLSEFAKSRPETSAEAHKTTSLLILLSASIKNGRPLPPYLDVPSDSHLSQQIHGDKADIMTFNNLNEPGFRALAAIKLAQSCMADSLSRIVDPVRELVGEVNFSYQIVDSNE</sequence>
<feature type="transmembrane region" description="Helical" evidence="6">
    <location>
        <begin position="73"/>
        <end position="94"/>
    </location>
</feature>
<dbReference type="RefSeq" id="XP_018130328.1">
    <property type="nucleotide sequence ID" value="XM_018274827.2"/>
</dbReference>
<dbReference type="Pfam" id="PF13515">
    <property type="entry name" value="FUSC_2"/>
    <property type="match status" value="1"/>
</dbReference>
<keyword evidence="4 6" id="KW-0472">Membrane</keyword>
<feature type="transmembrane region" description="Helical" evidence="6">
    <location>
        <begin position="100"/>
        <end position="119"/>
    </location>
</feature>
<evidence type="ECO:0000259" key="7">
    <source>
        <dbReference type="Pfam" id="PF10337"/>
    </source>
</evidence>
<feature type="transmembrane region" description="Helical" evidence="6">
    <location>
        <begin position="760"/>
        <end position="778"/>
    </location>
</feature>
<evidence type="ECO:0000256" key="3">
    <source>
        <dbReference type="ARBA" id="ARBA00022989"/>
    </source>
</evidence>
<feature type="domain" description="Putative ER transporter 6TM N-terminal" evidence="7">
    <location>
        <begin position="61"/>
        <end position="395"/>
    </location>
</feature>
<evidence type="ECO:0000256" key="5">
    <source>
        <dbReference type="SAM" id="MobiDB-lite"/>
    </source>
</evidence>
<dbReference type="Pfam" id="PF10337">
    <property type="entry name" value="ArAE_2_N"/>
    <property type="match status" value="1"/>
</dbReference>
<evidence type="ECO:0000256" key="1">
    <source>
        <dbReference type="ARBA" id="ARBA00004141"/>
    </source>
</evidence>
<feature type="region of interest" description="Disordered" evidence="5">
    <location>
        <begin position="297"/>
        <end position="321"/>
    </location>
</feature>
<organism evidence="9 10">
    <name type="scientific">Pseudogymnoascus verrucosus</name>
    <dbReference type="NCBI Taxonomy" id="342668"/>
    <lineage>
        <taxon>Eukaryota</taxon>
        <taxon>Fungi</taxon>
        <taxon>Dikarya</taxon>
        <taxon>Ascomycota</taxon>
        <taxon>Pezizomycotina</taxon>
        <taxon>Leotiomycetes</taxon>
        <taxon>Thelebolales</taxon>
        <taxon>Thelebolaceae</taxon>
        <taxon>Pseudogymnoascus</taxon>
    </lineage>
</organism>
<evidence type="ECO:0000313" key="10">
    <source>
        <dbReference type="Proteomes" id="UP000091956"/>
    </source>
</evidence>
<keyword evidence="10" id="KW-1185">Reference proteome</keyword>
<reference evidence="9 10" key="1">
    <citation type="submission" date="2016-03" db="EMBL/GenBank/DDBJ databases">
        <title>Comparative genomics of Pseudogymnoascus destructans, the fungus causing white-nose syndrome of bats.</title>
        <authorList>
            <person name="Palmer J.M."/>
            <person name="Drees K.P."/>
            <person name="Foster J.T."/>
            <person name="Lindner D.L."/>
        </authorList>
    </citation>
    <scope>NUCLEOTIDE SEQUENCE [LARGE SCALE GENOMIC DNA]</scope>
    <source>
        <strain evidence="9 10">UAMH 10579</strain>
    </source>
</reference>
<dbReference type="GeneID" id="28838749"/>
<evidence type="ECO:0000256" key="6">
    <source>
        <dbReference type="SAM" id="Phobius"/>
    </source>
</evidence>
<keyword evidence="3 6" id="KW-1133">Transmembrane helix</keyword>
<feature type="region of interest" description="Disordered" evidence="5">
    <location>
        <begin position="536"/>
        <end position="557"/>
    </location>
</feature>
<name>A0A1B8GL83_9PEZI</name>
<dbReference type="InterPro" id="IPR018823">
    <property type="entry name" value="ArAE_2_N"/>
</dbReference>
<evidence type="ECO:0000256" key="2">
    <source>
        <dbReference type="ARBA" id="ARBA00022692"/>
    </source>
</evidence>
<feature type="region of interest" description="Disordered" evidence="5">
    <location>
        <begin position="466"/>
        <end position="488"/>
    </location>
</feature>
<feature type="transmembrane region" description="Helical" evidence="6">
    <location>
        <begin position="131"/>
        <end position="149"/>
    </location>
</feature>
<evidence type="ECO:0000259" key="8">
    <source>
        <dbReference type="Pfam" id="PF13515"/>
    </source>
</evidence>
<dbReference type="OrthoDB" id="2274698at2759"/>
<dbReference type="STRING" id="342668.A0A1B8GL83"/>
<comment type="subcellular location">
    <subcellularLocation>
        <location evidence="1">Membrane</location>
        <topology evidence="1">Multi-pass membrane protein</topology>
    </subcellularLocation>
</comment>
<dbReference type="PANTHER" id="PTHR37994">
    <property type="entry name" value="ARAE_2_N DOMAIN-CONTAINING PROTEIN-RELATED"/>
    <property type="match status" value="1"/>
</dbReference>
<accession>A0A1B8GL83</accession>
<dbReference type="Proteomes" id="UP000091956">
    <property type="component" value="Unassembled WGS sequence"/>
</dbReference>
<evidence type="ECO:0000313" key="9">
    <source>
        <dbReference type="EMBL" id="OBT96595.1"/>
    </source>
</evidence>
<keyword evidence="2 6" id="KW-0812">Transmembrane</keyword>
<gene>
    <name evidence="9" type="ORF">VE01_05363</name>
</gene>
<evidence type="ECO:0000256" key="4">
    <source>
        <dbReference type="ARBA" id="ARBA00023136"/>
    </source>
</evidence>
<feature type="compositionally biased region" description="Low complexity" evidence="5">
    <location>
        <begin position="11"/>
        <end position="20"/>
    </location>
</feature>
<dbReference type="AlphaFoldDB" id="A0A1B8GL83"/>
<feature type="domain" description="Integral membrane bound transporter" evidence="8">
    <location>
        <begin position="696"/>
        <end position="842"/>
    </location>
</feature>
<feature type="transmembrane region" description="Helical" evidence="6">
    <location>
        <begin position="783"/>
        <end position="802"/>
    </location>
</feature>
<feature type="transmembrane region" description="Helical" evidence="6">
    <location>
        <begin position="203"/>
        <end position="220"/>
    </location>
</feature>
<feature type="transmembrane region" description="Helical" evidence="6">
    <location>
        <begin position="169"/>
        <end position="191"/>
    </location>
</feature>
<dbReference type="GO" id="GO:0016020">
    <property type="term" value="C:membrane"/>
    <property type="evidence" value="ECO:0007669"/>
    <property type="project" value="UniProtKB-SubCell"/>
</dbReference>
<feature type="transmembrane region" description="Helical" evidence="6">
    <location>
        <begin position="232"/>
        <end position="251"/>
    </location>
</feature>